<keyword evidence="1" id="KW-1133">Transmembrane helix</keyword>
<evidence type="ECO:0000256" key="1">
    <source>
        <dbReference type="SAM" id="Phobius"/>
    </source>
</evidence>
<evidence type="ECO:0008006" key="4">
    <source>
        <dbReference type="Google" id="ProtNLM"/>
    </source>
</evidence>
<organism evidence="2 3">
    <name type="scientific">Paratrimastix pyriformis</name>
    <dbReference type="NCBI Taxonomy" id="342808"/>
    <lineage>
        <taxon>Eukaryota</taxon>
        <taxon>Metamonada</taxon>
        <taxon>Preaxostyla</taxon>
        <taxon>Paratrimastigidae</taxon>
        <taxon>Paratrimastix</taxon>
    </lineage>
</organism>
<keyword evidence="1" id="KW-0812">Transmembrane</keyword>
<reference evidence="2" key="1">
    <citation type="journal article" date="2022" name="bioRxiv">
        <title>Genomics of Preaxostyla Flagellates Illuminates Evolutionary Transitions and the Path Towards Mitochondrial Loss.</title>
        <authorList>
            <person name="Novak L.V.F."/>
            <person name="Treitli S.C."/>
            <person name="Pyrih J."/>
            <person name="Halakuc P."/>
            <person name="Pipaliya S.V."/>
            <person name="Vacek V."/>
            <person name="Brzon O."/>
            <person name="Soukal P."/>
            <person name="Eme L."/>
            <person name="Dacks J.B."/>
            <person name="Karnkowska A."/>
            <person name="Elias M."/>
            <person name="Hampl V."/>
        </authorList>
    </citation>
    <scope>NUCLEOTIDE SEQUENCE</scope>
    <source>
        <strain evidence="2">RCP-MX</strain>
    </source>
</reference>
<sequence>MPTPKDCTKFTTCRSCFDGASNCYWCGPATATEAGSCMLGNDTMPLVGTCPHSQYYSSFHMCGATTGELWTALVLSILVAVGTTVLGIYHFLKLKKEKAGYQTLGSQ</sequence>
<keyword evidence="3" id="KW-1185">Reference proteome</keyword>
<comment type="caution">
    <text evidence="2">The sequence shown here is derived from an EMBL/GenBank/DDBJ whole genome shotgun (WGS) entry which is preliminary data.</text>
</comment>
<dbReference type="EMBL" id="JAPMOS010000093">
    <property type="protein sequence ID" value="KAJ4455767.1"/>
    <property type="molecule type" value="Genomic_DNA"/>
</dbReference>
<protein>
    <recommendedName>
        <fullName evidence="4">PSI domain-containing protein</fullName>
    </recommendedName>
</protein>
<name>A0ABQ8UBN2_9EUKA</name>
<evidence type="ECO:0000313" key="3">
    <source>
        <dbReference type="Proteomes" id="UP001141327"/>
    </source>
</evidence>
<accession>A0ABQ8UBN2</accession>
<evidence type="ECO:0000313" key="2">
    <source>
        <dbReference type="EMBL" id="KAJ4455767.1"/>
    </source>
</evidence>
<dbReference type="Proteomes" id="UP001141327">
    <property type="component" value="Unassembled WGS sequence"/>
</dbReference>
<gene>
    <name evidence="2" type="ORF">PAPYR_9193</name>
</gene>
<proteinExistence type="predicted"/>
<keyword evidence="1" id="KW-0472">Membrane</keyword>
<feature type="transmembrane region" description="Helical" evidence="1">
    <location>
        <begin position="69"/>
        <end position="92"/>
    </location>
</feature>